<evidence type="ECO:0000313" key="1">
    <source>
        <dbReference type="EMBL" id="QHB51346.1"/>
    </source>
</evidence>
<dbReference type="AlphaFoldDB" id="A0A6P1E209"/>
<name>A0A6P1E209_LENHI</name>
<sequence length="251" mass="29054">MKLIAQLSAAGRRAHKGTLDIAKLKLNHLDSRRKEYQINWRDVYMITELESKKYKTAIFLKTEKITGYELTTTTLLQRLTAEYATNNDYTREELAHFIGVLEYIPCPFGELGFIALKSSNKSKNVTWISAELIDHTQPADHGKATTVFFKGFDSPVMIPTTTYFLDQRLQAIKNIHRLLSIIRNEHDDRYRQIKQGFKTFVLSNKLKKFANKKGVTITHEEIVAACKEELGFYYEPSLGYQTLLDFENQFN</sequence>
<evidence type="ECO:0000313" key="2">
    <source>
        <dbReference type="Proteomes" id="UP000465035"/>
    </source>
</evidence>
<gene>
    <name evidence="1" type="ORF">GQR93_03475</name>
</gene>
<dbReference type="Proteomes" id="UP000465035">
    <property type="component" value="Chromosome"/>
</dbReference>
<accession>A0A6P1E209</accession>
<organism evidence="1 2">
    <name type="scientific">Lentilactobacillus hilgardii</name>
    <name type="common">Lactobacillus hilgardii</name>
    <dbReference type="NCBI Taxonomy" id="1588"/>
    <lineage>
        <taxon>Bacteria</taxon>
        <taxon>Bacillati</taxon>
        <taxon>Bacillota</taxon>
        <taxon>Bacilli</taxon>
        <taxon>Lactobacillales</taxon>
        <taxon>Lactobacillaceae</taxon>
        <taxon>Lentilactobacillus</taxon>
    </lineage>
</organism>
<dbReference type="GeneID" id="69057416"/>
<proteinExistence type="predicted"/>
<dbReference type="EMBL" id="CP047121">
    <property type="protein sequence ID" value="QHB51346.1"/>
    <property type="molecule type" value="Genomic_DNA"/>
</dbReference>
<protein>
    <submittedName>
        <fullName evidence="1">Uncharacterized protein</fullName>
    </submittedName>
</protein>
<dbReference type="RefSeq" id="WP_003552297.1">
    <property type="nucleotide sequence ID" value="NZ_CABKOL010000106.1"/>
</dbReference>
<reference evidence="1 2" key="1">
    <citation type="submission" date="2019-12" db="EMBL/GenBank/DDBJ databases">
        <title>Lactobacillus hilgardii FLUB.</title>
        <authorList>
            <person name="Gustaw K."/>
        </authorList>
    </citation>
    <scope>NUCLEOTIDE SEQUENCE [LARGE SCALE GENOMIC DNA]</scope>
    <source>
        <strain evidence="1 2">FLUB</strain>
    </source>
</reference>